<sequence length="79" mass="8600">MEPSDIMTCDPNVLSGELVFTGTRVPVDTLFVYLASGDRLAEFLSDFPTVSKNQAVAAIQLAKERLIHHRVGRPVESAA</sequence>
<evidence type="ECO:0000313" key="1">
    <source>
        <dbReference type="EMBL" id="MBO0663930.1"/>
    </source>
</evidence>
<reference evidence="1" key="1">
    <citation type="submission" date="2021-03" db="EMBL/GenBank/DDBJ databases">
        <title>Whole genome sequence of Jiella sp. CQZ9-1.</title>
        <authorList>
            <person name="Tuo L."/>
        </authorList>
    </citation>
    <scope>NUCLEOTIDE SEQUENCE</scope>
    <source>
        <strain evidence="1">CQZ9-1</strain>
    </source>
</reference>
<dbReference type="AlphaFoldDB" id="A0A939FYK4"/>
<dbReference type="Gene3D" id="1.10.10.10">
    <property type="entry name" value="Winged helix-like DNA-binding domain superfamily/Winged helix DNA-binding domain"/>
    <property type="match status" value="1"/>
</dbReference>
<dbReference type="InterPro" id="IPR007367">
    <property type="entry name" value="DUF433"/>
</dbReference>
<comment type="caution">
    <text evidence="1">The sequence shown here is derived from an EMBL/GenBank/DDBJ whole genome shotgun (WGS) entry which is preliminary data.</text>
</comment>
<name>A0A939FYK4_9HYPH</name>
<organism evidence="1 2">
    <name type="scientific">Jiella flava</name>
    <dbReference type="NCBI Taxonomy" id="2816857"/>
    <lineage>
        <taxon>Bacteria</taxon>
        <taxon>Pseudomonadati</taxon>
        <taxon>Pseudomonadota</taxon>
        <taxon>Alphaproteobacteria</taxon>
        <taxon>Hyphomicrobiales</taxon>
        <taxon>Aurantimonadaceae</taxon>
        <taxon>Jiella</taxon>
    </lineage>
</organism>
<dbReference type="RefSeq" id="WP_207258846.1">
    <property type="nucleotide sequence ID" value="NZ_JAFMPP010000014.1"/>
</dbReference>
<accession>A0A939FYK4</accession>
<dbReference type="EMBL" id="JAFMPP010000014">
    <property type="protein sequence ID" value="MBO0663930.1"/>
    <property type="molecule type" value="Genomic_DNA"/>
</dbReference>
<proteinExistence type="predicted"/>
<evidence type="ECO:0000313" key="2">
    <source>
        <dbReference type="Proteomes" id="UP000664122"/>
    </source>
</evidence>
<dbReference type="InterPro" id="IPR036388">
    <property type="entry name" value="WH-like_DNA-bd_sf"/>
</dbReference>
<dbReference type="Proteomes" id="UP000664122">
    <property type="component" value="Unassembled WGS sequence"/>
</dbReference>
<dbReference type="Pfam" id="PF04255">
    <property type="entry name" value="DUF433"/>
    <property type="match status" value="1"/>
</dbReference>
<dbReference type="SUPFAM" id="SSF46689">
    <property type="entry name" value="Homeodomain-like"/>
    <property type="match status" value="1"/>
</dbReference>
<keyword evidence="2" id="KW-1185">Reference proteome</keyword>
<gene>
    <name evidence="1" type="ORF">J1C48_15225</name>
</gene>
<protein>
    <submittedName>
        <fullName evidence="1">DUF433 domain-containing protein</fullName>
    </submittedName>
</protein>
<dbReference type="InterPro" id="IPR009057">
    <property type="entry name" value="Homeodomain-like_sf"/>
</dbReference>